<dbReference type="PANTHER" id="PTHR33393:SF12">
    <property type="entry name" value="CAPSULE BIOSYNTHESIS PROTEIN CAPA"/>
    <property type="match status" value="1"/>
</dbReference>
<dbReference type="RefSeq" id="WP_165875917.1">
    <property type="nucleotide sequence ID" value="NZ_SMAG01000005.1"/>
</dbReference>
<organism evidence="3 4">
    <name type="scientific">Hazenella coriacea</name>
    <dbReference type="NCBI Taxonomy" id="1179467"/>
    <lineage>
        <taxon>Bacteria</taxon>
        <taxon>Bacillati</taxon>
        <taxon>Bacillota</taxon>
        <taxon>Bacilli</taxon>
        <taxon>Bacillales</taxon>
        <taxon>Thermoactinomycetaceae</taxon>
        <taxon>Hazenella</taxon>
    </lineage>
</organism>
<dbReference type="AlphaFoldDB" id="A0A4R3L8H6"/>
<dbReference type="Gene3D" id="3.60.21.10">
    <property type="match status" value="1"/>
</dbReference>
<dbReference type="SUPFAM" id="SSF56300">
    <property type="entry name" value="Metallo-dependent phosphatases"/>
    <property type="match status" value="1"/>
</dbReference>
<evidence type="ECO:0000259" key="2">
    <source>
        <dbReference type="SMART" id="SM00854"/>
    </source>
</evidence>
<dbReference type="PANTHER" id="PTHR33393">
    <property type="entry name" value="POLYGLUTAMINE SYNTHESIS ACCESSORY PROTEIN RV0574C-RELATED"/>
    <property type="match status" value="1"/>
</dbReference>
<accession>A0A4R3L8H6</accession>
<comment type="caution">
    <text evidence="3">The sequence shown here is derived from an EMBL/GenBank/DDBJ whole genome shotgun (WGS) entry which is preliminary data.</text>
</comment>
<evidence type="ECO:0000313" key="3">
    <source>
        <dbReference type="EMBL" id="TCS93816.1"/>
    </source>
</evidence>
<dbReference type="EMBL" id="SMAG01000005">
    <property type="protein sequence ID" value="TCS93816.1"/>
    <property type="molecule type" value="Genomic_DNA"/>
</dbReference>
<feature type="domain" description="Capsule synthesis protein CapA" evidence="2">
    <location>
        <begin position="42"/>
        <end position="287"/>
    </location>
</feature>
<keyword evidence="4" id="KW-1185">Reference proteome</keyword>
<dbReference type="InterPro" id="IPR019079">
    <property type="entry name" value="Capsule_synth_CapA"/>
</dbReference>
<dbReference type="InterPro" id="IPR052169">
    <property type="entry name" value="CW_Biosynth-Accessory"/>
</dbReference>
<evidence type="ECO:0000256" key="1">
    <source>
        <dbReference type="ARBA" id="ARBA00005662"/>
    </source>
</evidence>
<dbReference type="CDD" id="cd07381">
    <property type="entry name" value="MPP_CapA"/>
    <property type="match status" value="1"/>
</dbReference>
<evidence type="ECO:0000313" key="4">
    <source>
        <dbReference type="Proteomes" id="UP000294937"/>
    </source>
</evidence>
<proteinExistence type="inferred from homology"/>
<comment type="similarity">
    <text evidence="1">Belongs to the CapA family.</text>
</comment>
<dbReference type="SMART" id="SM00854">
    <property type="entry name" value="PGA_cap"/>
    <property type="match status" value="1"/>
</dbReference>
<dbReference type="InterPro" id="IPR029052">
    <property type="entry name" value="Metallo-depent_PP-like"/>
</dbReference>
<sequence>MIVLIIVPFKLFDVFSDFTAQGDQPSSETAKSQKSGEPQTVQIAAFGDIMMHSPQIKAGQQSDGSYDFSSFFKEIKPYIEIADIAIGNFETTLAGSAKPYSGYPTFNSPDEITTTLKNAGVDVVSTANNHSMDTGPKGVVRTYQTMNEAGIKVAGTASSAEERKPVIIKQKGITFAFLAYTEHTNGLPVPEDRPYLVNRIDSEQIAKDIKEAREMGAEFVCVSLHYGVEYQRQPNDMQLKVSRQALEDGADVIFGSHPHVLQPMEKVTVNGKEKFIIYSMGNFVSNQKDPHTDEGIIVYVDVEKNPSNQDVQLKNVSYLPTFVHKYPQGGKTQYVILPTETNQPSAIPNYPSLNRSKYQTTWDHTQKVINEKGSFETFSLSK</sequence>
<reference evidence="3 4" key="1">
    <citation type="submission" date="2019-03" db="EMBL/GenBank/DDBJ databases">
        <title>Genomic Encyclopedia of Type Strains, Phase IV (KMG-IV): sequencing the most valuable type-strain genomes for metagenomic binning, comparative biology and taxonomic classification.</title>
        <authorList>
            <person name="Goeker M."/>
        </authorList>
    </citation>
    <scope>NUCLEOTIDE SEQUENCE [LARGE SCALE GENOMIC DNA]</scope>
    <source>
        <strain evidence="3 4">DSM 45707</strain>
    </source>
</reference>
<name>A0A4R3L8H6_9BACL</name>
<dbReference type="Pfam" id="PF09587">
    <property type="entry name" value="PGA_cap"/>
    <property type="match status" value="1"/>
</dbReference>
<dbReference type="Proteomes" id="UP000294937">
    <property type="component" value="Unassembled WGS sequence"/>
</dbReference>
<gene>
    <name evidence="3" type="ORF">EDD58_10523</name>
</gene>
<protein>
    <submittedName>
        <fullName evidence="3">Poly-gamma-glutamate synthesis protein (Capsule biosynthesis protein)</fullName>
    </submittedName>
</protein>